<dbReference type="GeneID" id="93762138"/>
<dbReference type="RefSeq" id="WP_150472757.1">
    <property type="nucleotide sequence ID" value="NZ_CP108038.1"/>
</dbReference>
<gene>
    <name evidence="1" type="ORF">OHT53_14190</name>
</gene>
<dbReference type="EMBL" id="CP108038">
    <property type="protein sequence ID" value="WUN87163.1"/>
    <property type="molecule type" value="Genomic_DNA"/>
</dbReference>
<proteinExistence type="predicted"/>
<evidence type="ECO:0008006" key="3">
    <source>
        <dbReference type="Google" id="ProtNLM"/>
    </source>
</evidence>
<evidence type="ECO:0000313" key="1">
    <source>
        <dbReference type="EMBL" id="WUN87163.1"/>
    </source>
</evidence>
<accession>A0ABZ1QWU3</accession>
<dbReference type="Proteomes" id="UP001432071">
    <property type="component" value="Chromosome"/>
</dbReference>
<sequence>MATCDRSNGGHYKASVQCNRLDGGGVITLDAPVWRTSGWSYVFCPSLTVFSSAAIITKSS</sequence>
<reference evidence="1" key="1">
    <citation type="submission" date="2022-10" db="EMBL/GenBank/DDBJ databases">
        <title>The complete genomes of actinobacterial strains from the NBC collection.</title>
        <authorList>
            <person name="Joergensen T.S."/>
            <person name="Alvarez Arevalo M."/>
            <person name="Sterndorff E.B."/>
            <person name="Faurdal D."/>
            <person name="Vuksanovic O."/>
            <person name="Mourched A.-S."/>
            <person name="Charusanti P."/>
            <person name="Shaw S."/>
            <person name="Blin K."/>
            <person name="Weber T."/>
        </authorList>
    </citation>
    <scope>NUCLEOTIDE SEQUENCE</scope>
    <source>
        <strain evidence="1">NBC_00302</strain>
    </source>
</reference>
<organism evidence="1 2">
    <name type="scientific">Streptomyces bobili</name>
    <dbReference type="NCBI Taxonomy" id="67280"/>
    <lineage>
        <taxon>Bacteria</taxon>
        <taxon>Bacillati</taxon>
        <taxon>Actinomycetota</taxon>
        <taxon>Actinomycetes</taxon>
        <taxon>Kitasatosporales</taxon>
        <taxon>Streptomycetaceae</taxon>
        <taxon>Streptomyces</taxon>
    </lineage>
</organism>
<keyword evidence="2" id="KW-1185">Reference proteome</keyword>
<name>A0ABZ1QWU3_9ACTN</name>
<evidence type="ECO:0000313" key="2">
    <source>
        <dbReference type="Proteomes" id="UP001432071"/>
    </source>
</evidence>
<protein>
    <recommendedName>
        <fullName evidence="3">SRCR domain-containing protein</fullName>
    </recommendedName>
</protein>